<proteinExistence type="predicted"/>
<organism evidence="1 2">
    <name type="scientific">Catenuloplanes indicus</name>
    <dbReference type="NCBI Taxonomy" id="137267"/>
    <lineage>
        <taxon>Bacteria</taxon>
        <taxon>Bacillati</taxon>
        <taxon>Actinomycetota</taxon>
        <taxon>Actinomycetes</taxon>
        <taxon>Micromonosporales</taxon>
        <taxon>Micromonosporaceae</taxon>
        <taxon>Catenuloplanes</taxon>
    </lineage>
</organism>
<evidence type="ECO:0008006" key="3">
    <source>
        <dbReference type="Google" id="ProtNLM"/>
    </source>
</evidence>
<dbReference type="EMBL" id="JAUSUZ010000001">
    <property type="protein sequence ID" value="MDQ0364405.1"/>
    <property type="molecule type" value="Genomic_DNA"/>
</dbReference>
<evidence type="ECO:0000313" key="2">
    <source>
        <dbReference type="Proteomes" id="UP001240236"/>
    </source>
</evidence>
<evidence type="ECO:0000313" key="1">
    <source>
        <dbReference type="EMBL" id="MDQ0364405.1"/>
    </source>
</evidence>
<keyword evidence="2" id="KW-1185">Reference proteome</keyword>
<dbReference type="AlphaFoldDB" id="A0AAE3VWN5"/>
<dbReference type="Pfam" id="PF08012">
    <property type="entry name" value="DUF1702"/>
    <property type="match status" value="1"/>
</dbReference>
<reference evidence="1 2" key="1">
    <citation type="submission" date="2023-07" db="EMBL/GenBank/DDBJ databases">
        <title>Sequencing the genomes of 1000 actinobacteria strains.</title>
        <authorList>
            <person name="Klenk H.-P."/>
        </authorList>
    </citation>
    <scope>NUCLEOTIDE SEQUENCE [LARGE SCALE GENOMIC DNA]</scope>
    <source>
        <strain evidence="1 2">DSM 44709</strain>
    </source>
</reference>
<sequence>MKSPEARERLETVGRSFLDGFAYAAEARVPTDAEAGLETVSVAYRGFAYEGAAMALAVRDALSIGRGRHVERFLGGRAGAHVYMAYVGVGWAMARIPAFRRHTLYATDPVLRWLILDGWGFHQAYFHTDRYVHGRYRPERLDWPGGGPSGYVLRAVDQGIGRAMWFVAGTDAALLNTMVQRFPEPRRADLYAGAGLAACYAGGADAAELHALRDAAGPYAPELAQGASFAAGARVRAGLVVPHNEVATRALCGLTPAEAAAVNDDALLDLPADGDLPAYEVWRQRIRAHYTHSATASPATPPASSERTR</sequence>
<accession>A0AAE3VWN5</accession>
<dbReference type="InterPro" id="IPR012964">
    <property type="entry name" value="DUF1702"/>
</dbReference>
<protein>
    <recommendedName>
        <fullName evidence="3">Enediyne biosynthesis protein</fullName>
    </recommendedName>
</protein>
<name>A0AAE3VWN5_9ACTN</name>
<comment type="caution">
    <text evidence="1">The sequence shown here is derived from an EMBL/GenBank/DDBJ whole genome shotgun (WGS) entry which is preliminary data.</text>
</comment>
<dbReference type="Proteomes" id="UP001240236">
    <property type="component" value="Unassembled WGS sequence"/>
</dbReference>
<gene>
    <name evidence="1" type="ORF">J2S42_001074</name>
</gene>